<proteinExistence type="predicted"/>
<feature type="region of interest" description="Disordered" evidence="1">
    <location>
        <begin position="303"/>
        <end position="330"/>
    </location>
</feature>
<reference evidence="2" key="1">
    <citation type="submission" date="2021-10" db="EMBL/GenBank/DDBJ databases">
        <title>Streptomyces nigrumlapis sp.nov.,an antimicrobial producing actinobacterium isolated from Black Gobi rocks.</title>
        <authorList>
            <person name="Wen Y."/>
            <person name="Zhang W."/>
            <person name="Liu X.G."/>
        </authorList>
    </citation>
    <scope>NUCLEOTIDE SEQUENCE</scope>
    <source>
        <strain evidence="2">ST13-2-2</strain>
    </source>
</reference>
<accession>A0ABY4M5W1</accession>
<organism evidence="2 3">
    <name type="scientific">Streptomyces halobius</name>
    <dbReference type="NCBI Taxonomy" id="2879846"/>
    <lineage>
        <taxon>Bacteria</taxon>
        <taxon>Bacillati</taxon>
        <taxon>Actinomycetota</taxon>
        <taxon>Actinomycetes</taxon>
        <taxon>Kitasatosporales</taxon>
        <taxon>Streptomycetaceae</taxon>
        <taxon>Streptomyces</taxon>
    </lineage>
</organism>
<dbReference type="NCBIfam" id="NF047719">
    <property type="entry name" value="SCO6745_fam_HTH"/>
    <property type="match status" value="1"/>
</dbReference>
<dbReference type="EMBL" id="CP086322">
    <property type="protein sequence ID" value="UQA93156.1"/>
    <property type="molecule type" value="Genomic_DNA"/>
</dbReference>
<dbReference type="InterPro" id="IPR054058">
    <property type="entry name" value="HTH_67"/>
</dbReference>
<evidence type="ECO:0000313" key="2">
    <source>
        <dbReference type="EMBL" id="UQA93156.1"/>
    </source>
</evidence>
<keyword evidence="3" id="KW-1185">Reference proteome</keyword>
<gene>
    <name evidence="2" type="ORF">K9S39_16045</name>
</gene>
<evidence type="ECO:0000256" key="1">
    <source>
        <dbReference type="SAM" id="MobiDB-lite"/>
    </source>
</evidence>
<sequence>MSDYLAVARRMWHQLEPLHATLYSAPEARQVLSDLGYDTASRWPGYFAWRTAPLGAAGPELVAATYYSFSPRLVARYVPRIWTTADPAKVLDARLLAMDRVLTTLIGGRLSGAQLTEAAGLARQAAENAGPAARPLAAANLDLPWPDAPHLVLWQAATVLREHRGDGHLAALLTHGLDPCEALVSFAAIGAAPAADFVGRGWSAEEWRDARHRLAARGWIAPDGSATERAHNERYAIERMTDRLAAGPWRALGRARAERLAHLLGPLLDAVFTAGYLPRHNTLGIGRVKVGYPCKARLFTERPDTRGAAEQPDTYGTTERPDTCGTAGRP</sequence>
<protein>
    <submittedName>
        <fullName evidence="2">Uncharacterized protein</fullName>
    </submittedName>
</protein>
<name>A0ABY4M5W1_9ACTN</name>
<evidence type="ECO:0000313" key="3">
    <source>
        <dbReference type="Proteomes" id="UP000830115"/>
    </source>
</evidence>
<dbReference type="Pfam" id="PF21863">
    <property type="entry name" value="HTH_67"/>
    <property type="match status" value="1"/>
</dbReference>
<dbReference type="Proteomes" id="UP000830115">
    <property type="component" value="Chromosome"/>
</dbReference>